<sequence>MLFAAVAMIASDCLAAADGAAPEAGHATDLFTDGAPARGVDHVAIDEDRRARYVPRRPGQAGGGQVDRRRVEEVRAGDLAFSRVSRHH</sequence>
<protein>
    <submittedName>
        <fullName evidence="1">Uncharacterized protein</fullName>
    </submittedName>
</protein>
<dbReference type="KEGG" id="acom:CEW83_12705"/>
<name>A0A2U8GQY4_9RHOO</name>
<accession>A0A2U8GQY4</accession>
<dbReference type="Proteomes" id="UP000244930">
    <property type="component" value="Chromosome"/>
</dbReference>
<evidence type="ECO:0000313" key="2">
    <source>
        <dbReference type="Proteomes" id="UP000244930"/>
    </source>
</evidence>
<dbReference type="AlphaFoldDB" id="A0A2U8GQY4"/>
<evidence type="ECO:0000313" key="1">
    <source>
        <dbReference type="EMBL" id="AWI75971.1"/>
    </source>
</evidence>
<organism evidence="1 2">
    <name type="scientific">Parazoarcus communis</name>
    <dbReference type="NCBI Taxonomy" id="41977"/>
    <lineage>
        <taxon>Bacteria</taxon>
        <taxon>Pseudomonadati</taxon>
        <taxon>Pseudomonadota</taxon>
        <taxon>Betaproteobacteria</taxon>
        <taxon>Rhodocyclales</taxon>
        <taxon>Zoogloeaceae</taxon>
        <taxon>Parazoarcus</taxon>
    </lineage>
</organism>
<keyword evidence="2" id="KW-1185">Reference proteome</keyword>
<reference evidence="1 2" key="1">
    <citation type="submission" date="2017-06" db="EMBL/GenBank/DDBJ databases">
        <title>Azoarcus.</title>
        <authorList>
            <person name="Woo J.-H."/>
            <person name="Kim H.-S."/>
        </authorList>
    </citation>
    <scope>NUCLEOTIDE SEQUENCE [LARGE SCALE GENOMIC DNA]</scope>
    <source>
        <strain evidence="1 2">TSPY31</strain>
    </source>
</reference>
<gene>
    <name evidence="1" type="ORF">CEW83_12705</name>
</gene>
<proteinExistence type="predicted"/>
<dbReference type="EMBL" id="CP022187">
    <property type="protein sequence ID" value="AWI75971.1"/>
    <property type="molecule type" value="Genomic_DNA"/>
</dbReference>